<dbReference type="EMBL" id="BAABRN010000063">
    <property type="protein sequence ID" value="GAA5503722.1"/>
    <property type="molecule type" value="Genomic_DNA"/>
</dbReference>
<reference evidence="1 2" key="1">
    <citation type="submission" date="2024-02" db="EMBL/GenBank/DDBJ databases">
        <title>Deinococcus xinjiangensis NBRC 107630.</title>
        <authorList>
            <person name="Ichikawa N."/>
            <person name="Katano-Makiyama Y."/>
            <person name="Hidaka K."/>
        </authorList>
    </citation>
    <scope>NUCLEOTIDE SEQUENCE [LARGE SCALE GENOMIC DNA]</scope>
    <source>
        <strain evidence="1 2">NBRC 107630</strain>
    </source>
</reference>
<evidence type="ECO:0000313" key="1">
    <source>
        <dbReference type="EMBL" id="GAA5503722.1"/>
    </source>
</evidence>
<dbReference type="SUPFAM" id="SSF103642">
    <property type="entry name" value="Sec-C motif"/>
    <property type="match status" value="1"/>
</dbReference>
<gene>
    <name evidence="1" type="ORF">Dxin01_03483</name>
</gene>
<dbReference type="Gene3D" id="3.10.450.50">
    <property type="match status" value="1"/>
</dbReference>
<proteinExistence type="predicted"/>
<name>A0ABP9VJ54_9DEIO</name>
<dbReference type="Pfam" id="PF02810">
    <property type="entry name" value="SEC-C"/>
    <property type="match status" value="1"/>
</dbReference>
<evidence type="ECO:0000313" key="2">
    <source>
        <dbReference type="Proteomes" id="UP001458946"/>
    </source>
</evidence>
<protein>
    <recommendedName>
        <fullName evidence="3">SEC-C motif domain protein</fullName>
    </recommendedName>
</protein>
<dbReference type="InterPro" id="IPR004027">
    <property type="entry name" value="SEC_C_motif"/>
</dbReference>
<dbReference type="RefSeq" id="WP_353543696.1">
    <property type="nucleotide sequence ID" value="NZ_BAABRN010000063.1"/>
</dbReference>
<comment type="caution">
    <text evidence="1">The sequence shown here is derived from an EMBL/GenBank/DDBJ whole genome shotgun (WGS) entry which is preliminary data.</text>
</comment>
<keyword evidence="2" id="KW-1185">Reference proteome</keyword>
<accession>A0ABP9VJ54</accession>
<evidence type="ECO:0008006" key="3">
    <source>
        <dbReference type="Google" id="ProtNLM"/>
    </source>
</evidence>
<sequence>MLKELMAANFGGKAREPQMTPEQLAQWRAQWAELAPGVSFLRLQGLVLGLEATRNAPFTSAPELLGVPDDGALAEWIEIYADDVHGGLESGEVVPPEVFEEGRENVTEWMSGVGLAVGMDFQKYMGVMASPTELEEMVMAVMGFMSFAPRPFLSAELEDILKGQEHGQMLTTTREGFLHTWDAEPESERRKVLHEMVPALATAFAISNHIVSDLNSKYGGGGFAGLTAEPIRREGRKIRPNEPCPCGSGKKYKKCHGAPGAVPLP</sequence>
<dbReference type="Proteomes" id="UP001458946">
    <property type="component" value="Unassembled WGS sequence"/>
</dbReference>
<organism evidence="1 2">
    <name type="scientific">Deinococcus xinjiangensis</name>
    <dbReference type="NCBI Taxonomy" id="457454"/>
    <lineage>
        <taxon>Bacteria</taxon>
        <taxon>Thermotogati</taxon>
        <taxon>Deinococcota</taxon>
        <taxon>Deinococci</taxon>
        <taxon>Deinococcales</taxon>
        <taxon>Deinococcaceae</taxon>
        <taxon>Deinococcus</taxon>
    </lineage>
</organism>